<sequence>MSLGCLPPEIYSAILEFLDKNEVQQVVLNLTRAVPQALIPLEHLFRSITLNSPEKVFHLYRRLRSSKSDCQLVQSLRVETWSVDAQILINLLVLLKDLKSLTLWIGPSFAPEELLEIMRNPRDRLLHLSLRFRPYLQKANYYQFHKGSYFDSSLAALTQWHGSSLQTLSFVQDPLPTDASLASFAQPLVFFTFHPLINLSTSPVGENVHALRFRIPDKNIGSFISAAPTAFPSLQTLDIATSSTAKNTLTLLLDRLYGVQRINLDSCKTLTANLRELTEWKAFGRDCALVGARRVKEREKEVKSWLESLRREHSTSQTLSSQTYSNVHRPKARAGRKGLATASISLRGASDPTIIVQPPSQISGGSSSNTAVPSQKIRIAPSPPSLHSISVSPPHLLVVPGGPQNEGEFHTSIRESFAQGWREGLGILRLTWTRLQISQSNKVARVMMIKTKSNDPNSLDGLEDLEEDGWKELTNGSWDIPNLCLEGETSSSSHANDCVHTHTNTLWVNNLT</sequence>
<organism evidence="2 3">
    <name type="scientific">Pyrrhoderma noxium</name>
    <dbReference type="NCBI Taxonomy" id="2282107"/>
    <lineage>
        <taxon>Eukaryota</taxon>
        <taxon>Fungi</taxon>
        <taxon>Dikarya</taxon>
        <taxon>Basidiomycota</taxon>
        <taxon>Agaricomycotina</taxon>
        <taxon>Agaricomycetes</taxon>
        <taxon>Hymenochaetales</taxon>
        <taxon>Hymenochaetaceae</taxon>
        <taxon>Pyrrhoderma</taxon>
    </lineage>
</organism>
<gene>
    <name evidence="2" type="ORF">PNOK_0286100</name>
</gene>
<dbReference type="EMBL" id="NBII01000002">
    <property type="protein sequence ID" value="PAV22904.1"/>
    <property type="molecule type" value="Genomic_DNA"/>
</dbReference>
<protein>
    <recommendedName>
        <fullName evidence="4">F-box domain-containing protein</fullName>
    </recommendedName>
</protein>
<evidence type="ECO:0000256" key="1">
    <source>
        <dbReference type="SAM" id="MobiDB-lite"/>
    </source>
</evidence>
<proteinExistence type="predicted"/>
<feature type="region of interest" description="Disordered" evidence="1">
    <location>
        <begin position="316"/>
        <end position="336"/>
    </location>
</feature>
<name>A0A286UTM8_9AGAM</name>
<comment type="caution">
    <text evidence="2">The sequence shown here is derived from an EMBL/GenBank/DDBJ whole genome shotgun (WGS) entry which is preliminary data.</text>
</comment>
<feature type="region of interest" description="Disordered" evidence="1">
    <location>
        <begin position="357"/>
        <end position="385"/>
    </location>
</feature>
<evidence type="ECO:0008006" key="4">
    <source>
        <dbReference type="Google" id="ProtNLM"/>
    </source>
</evidence>
<dbReference type="Proteomes" id="UP000217199">
    <property type="component" value="Unassembled WGS sequence"/>
</dbReference>
<keyword evidence="3" id="KW-1185">Reference proteome</keyword>
<reference evidence="2 3" key="1">
    <citation type="journal article" date="2017" name="Mol. Ecol.">
        <title>Comparative and population genomic landscape of Phellinus noxius: A hypervariable fungus causing root rot in trees.</title>
        <authorList>
            <person name="Chung C.L."/>
            <person name="Lee T.J."/>
            <person name="Akiba M."/>
            <person name="Lee H.H."/>
            <person name="Kuo T.H."/>
            <person name="Liu D."/>
            <person name="Ke H.M."/>
            <person name="Yokoi T."/>
            <person name="Roa M.B."/>
            <person name="Lu M.J."/>
            <person name="Chang Y.Y."/>
            <person name="Ann P.J."/>
            <person name="Tsai J.N."/>
            <person name="Chen C.Y."/>
            <person name="Tzean S.S."/>
            <person name="Ota Y."/>
            <person name="Hattori T."/>
            <person name="Sahashi N."/>
            <person name="Liou R.F."/>
            <person name="Kikuchi T."/>
            <person name="Tsai I.J."/>
        </authorList>
    </citation>
    <scope>NUCLEOTIDE SEQUENCE [LARGE SCALE GENOMIC DNA]</scope>
    <source>
        <strain evidence="2 3">FFPRI411160</strain>
    </source>
</reference>
<accession>A0A286UTM8</accession>
<dbReference type="OrthoDB" id="3353982at2759"/>
<dbReference type="AlphaFoldDB" id="A0A286UTM8"/>
<dbReference type="InParanoid" id="A0A286UTM8"/>
<feature type="compositionally biased region" description="Low complexity" evidence="1">
    <location>
        <begin position="316"/>
        <end position="325"/>
    </location>
</feature>
<feature type="compositionally biased region" description="Low complexity" evidence="1">
    <location>
        <begin position="357"/>
        <end position="368"/>
    </location>
</feature>
<evidence type="ECO:0000313" key="3">
    <source>
        <dbReference type="Proteomes" id="UP000217199"/>
    </source>
</evidence>
<evidence type="ECO:0000313" key="2">
    <source>
        <dbReference type="EMBL" id="PAV22904.1"/>
    </source>
</evidence>